<proteinExistence type="predicted"/>
<comment type="caution">
    <text evidence="1">The sequence shown here is derived from an EMBL/GenBank/DDBJ whole genome shotgun (WGS) entry which is preliminary data.</text>
</comment>
<dbReference type="EMBL" id="JALNTZ010000007">
    <property type="protein sequence ID" value="KAJ3646265.1"/>
    <property type="molecule type" value="Genomic_DNA"/>
</dbReference>
<dbReference type="AlphaFoldDB" id="A0AA38M6U3"/>
<accession>A0AA38M6U3</accession>
<gene>
    <name evidence="1" type="ORF">Zmor_023859</name>
</gene>
<name>A0AA38M6U3_9CUCU</name>
<sequence>MVVQHLRNHGTFNPKLTIVVVMGRKGLVFAACSASYIQRTRSHPYHVDKMHGLEPADCPRCVTHFLSDGTPHNRQQVRFQETVFEKRVLVG</sequence>
<reference evidence="1" key="1">
    <citation type="journal article" date="2023" name="G3 (Bethesda)">
        <title>Whole genome assemblies of Zophobas morio and Tenebrio molitor.</title>
        <authorList>
            <person name="Kaur S."/>
            <person name="Stinson S.A."/>
            <person name="diCenzo G.C."/>
        </authorList>
    </citation>
    <scope>NUCLEOTIDE SEQUENCE</scope>
    <source>
        <strain evidence="1">QUZm001</strain>
    </source>
</reference>
<dbReference type="Proteomes" id="UP001168821">
    <property type="component" value="Unassembled WGS sequence"/>
</dbReference>
<keyword evidence="2" id="KW-1185">Reference proteome</keyword>
<protein>
    <submittedName>
        <fullName evidence="1">Uncharacterized protein</fullName>
    </submittedName>
</protein>
<organism evidence="1 2">
    <name type="scientific">Zophobas morio</name>
    <dbReference type="NCBI Taxonomy" id="2755281"/>
    <lineage>
        <taxon>Eukaryota</taxon>
        <taxon>Metazoa</taxon>
        <taxon>Ecdysozoa</taxon>
        <taxon>Arthropoda</taxon>
        <taxon>Hexapoda</taxon>
        <taxon>Insecta</taxon>
        <taxon>Pterygota</taxon>
        <taxon>Neoptera</taxon>
        <taxon>Endopterygota</taxon>
        <taxon>Coleoptera</taxon>
        <taxon>Polyphaga</taxon>
        <taxon>Cucujiformia</taxon>
        <taxon>Tenebrionidae</taxon>
        <taxon>Zophobas</taxon>
    </lineage>
</organism>
<evidence type="ECO:0000313" key="1">
    <source>
        <dbReference type="EMBL" id="KAJ3646265.1"/>
    </source>
</evidence>
<evidence type="ECO:0000313" key="2">
    <source>
        <dbReference type="Proteomes" id="UP001168821"/>
    </source>
</evidence>